<protein>
    <submittedName>
        <fullName evidence="2">Uncharacterized protein</fullName>
    </submittedName>
</protein>
<comment type="caution">
    <text evidence="2">The sequence shown here is derived from an EMBL/GenBank/DDBJ whole genome shotgun (WGS) entry which is preliminary data.</text>
</comment>
<gene>
    <name evidence="2" type="ORF">VP01_10596g1</name>
</gene>
<keyword evidence="3" id="KW-1185">Reference proteome</keyword>
<sequence length="85" mass="9205">MDDNIMVEDATQAPLARPLTEPPSTGIHMLLKTIIGDASNHNVSGAVKIPAGLFNVLLDMALNAEKSMRRLEDTMDRLNASMDAK</sequence>
<dbReference type="EMBL" id="LAVV01000661">
    <property type="protein sequence ID" value="KNZ64171.1"/>
    <property type="molecule type" value="Genomic_DNA"/>
</dbReference>
<reference evidence="2 3" key="1">
    <citation type="submission" date="2015-08" db="EMBL/GenBank/DDBJ databases">
        <title>Next Generation Sequencing and Analysis of the Genome of Puccinia sorghi L Schw, the Causal Agent of Maize Common Rust.</title>
        <authorList>
            <person name="Rochi L."/>
            <person name="Burguener G."/>
            <person name="Darino M."/>
            <person name="Turjanski A."/>
            <person name="Kreff E."/>
            <person name="Dieguez M.J."/>
            <person name="Sacco F."/>
        </authorList>
    </citation>
    <scope>NUCLEOTIDE SEQUENCE [LARGE SCALE GENOMIC DNA]</scope>
    <source>
        <strain evidence="2 3">RO10H11247</strain>
    </source>
</reference>
<feature type="region of interest" description="Disordered" evidence="1">
    <location>
        <begin position="1"/>
        <end position="22"/>
    </location>
</feature>
<feature type="non-terminal residue" evidence="2">
    <location>
        <position position="85"/>
    </location>
</feature>
<evidence type="ECO:0000256" key="1">
    <source>
        <dbReference type="SAM" id="MobiDB-lite"/>
    </source>
</evidence>
<evidence type="ECO:0000313" key="3">
    <source>
        <dbReference type="Proteomes" id="UP000037035"/>
    </source>
</evidence>
<dbReference type="Proteomes" id="UP000037035">
    <property type="component" value="Unassembled WGS sequence"/>
</dbReference>
<proteinExistence type="predicted"/>
<name>A0A0L6VU03_9BASI</name>
<dbReference type="STRING" id="27349.A0A0L6VU03"/>
<dbReference type="AlphaFoldDB" id="A0A0L6VU03"/>
<accession>A0A0L6VU03</accession>
<dbReference type="OrthoDB" id="2510150at2759"/>
<organism evidence="2 3">
    <name type="scientific">Puccinia sorghi</name>
    <dbReference type="NCBI Taxonomy" id="27349"/>
    <lineage>
        <taxon>Eukaryota</taxon>
        <taxon>Fungi</taxon>
        <taxon>Dikarya</taxon>
        <taxon>Basidiomycota</taxon>
        <taxon>Pucciniomycotina</taxon>
        <taxon>Pucciniomycetes</taxon>
        <taxon>Pucciniales</taxon>
        <taxon>Pucciniaceae</taxon>
        <taxon>Puccinia</taxon>
    </lineage>
</organism>
<evidence type="ECO:0000313" key="2">
    <source>
        <dbReference type="EMBL" id="KNZ64171.1"/>
    </source>
</evidence>
<dbReference type="VEuPathDB" id="FungiDB:VP01_10596g1"/>